<dbReference type="Proteomes" id="UP001356427">
    <property type="component" value="Unassembled WGS sequence"/>
</dbReference>
<dbReference type="EMBL" id="JAGTTL010000001">
    <property type="protein sequence ID" value="KAK6328289.1"/>
    <property type="molecule type" value="Genomic_DNA"/>
</dbReference>
<gene>
    <name evidence="2" type="ORF">J4Q44_G00002670</name>
</gene>
<comment type="caution">
    <text evidence="2">The sequence shown here is derived from an EMBL/GenBank/DDBJ whole genome shotgun (WGS) entry which is preliminary data.</text>
</comment>
<feature type="region of interest" description="Disordered" evidence="1">
    <location>
        <begin position="68"/>
        <end position="89"/>
    </location>
</feature>
<dbReference type="AlphaFoldDB" id="A0AAN8ME96"/>
<feature type="compositionally biased region" description="Polar residues" evidence="1">
    <location>
        <begin position="23"/>
        <end position="35"/>
    </location>
</feature>
<evidence type="ECO:0000313" key="3">
    <source>
        <dbReference type="Proteomes" id="UP001356427"/>
    </source>
</evidence>
<reference evidence="2 3" key="1">
    <citation type="submission" date="2021-04" db="EMBL/GenBank/DDBJ databases">
        <authorList>
            <person name="De Guttry C."/>
            <person name="Zahm M."/>
            <person name="Klopp C."/>
            <person name="Cabau C."/>
            <person name="Louis A."/>
            <person name="Berthelot C."/>
            <person name="Parey E."/>
            <person name="Roest Crollius H."/>
            <person name="Montfort J."/>
            <person name="Robinson-Rechavi M."/>
            <person name="Bucao C."/>
            <person name="Bouchez O."/>
            <person name="Gislard M."/>
            <person name="Lluch J."/>
            <person name="Milhes M."/>
            <person name="Lampietro C."/>
            <person name="Lopez Roques C."/>
            <person name="Donnadieu C."/>
            <person name="Braasch I."/>
            <person name="Desvignes T."/>
            <person name="Postlethwait J."/>
            <person name="Bobe J."/>
            <person name="Wedekind C."/>
            <person name="Guiguen Y."/>
        </authorList>
    </citation>
    <scope>NUCLEOTIDE SEQUENCE [LARGE SCALE GENOMIC DNA]</scope>
    <source>
        <strain evidence="2">Cs_M1</strain>
        <tissue evidence="2">Blood</tissue>
    </source>
</reference>
<organism evidence="2 3">
    <name type="scientific">Coregonus suidteri</name>
    <dbReference type="NCBI Taxonomy" id="861788"/>
    <lineage>
        <taxon>Eukaryota</taxon>
        <taxon>Metazoa</taxon>
        <taxon>Chordata</taxon>
        <taxon>Craniata</taxon>
        <taxon>Vertebrata</taxon>
        <taxon>Euteleostomi</taxon>
        <taxon>Actinopterygii</taxon>
        <taxon>Neopterygii</taxon>
        <taxon>Teleostei</taxon>
        <taxon>Protacanthopterygii</taxon>
        <taxon>Salmoniformes</taxon>
        <taxon>Salmonidae</taxon>
        <taxon>Coregoninae</taxon>
        <taxon>Coregonus</taxon>
    </lineage>
</organism>
<keyword evidence="3" id="KW-1185">Reference proteome</keyword>
<feature type="region of interest" description="Disordered" evidence="1">
    <location>
        <begin position="23"/>
        <end position="53"/>
    </location>
</feature>
<protein>
    <submittedName>
        <fullName evidence="2">Uncharacterized protein</fullName>
    </submittedName>
</protein>
<proteinExistence type="predicted"/>
<evidence type="ECO:0000256" key="1">
    <source>
        <dbReference type="SAM" id="MobiDB-lite"/>
    </source>
</evidence>
<feature type="compositionally biased region" description="Polar residues" evidence="1">
    <location>
        <begin position="79"/>
        <end position="89"/>
    </location>
</feature>
<evidence type="ECO:0000313" key="2">
    <source>
        <dbReference type="EMBL" id="KAK6328289.1"/>
    </source>
</evidence>
<accession>A0AAN8ME96</accession>
<name>A0AAN8ME96_9TELE</name>
<sequence length="89" mass="9585">MGVGRGLLGSAAVAPYSHLLHSMKTSSAGSPQVRGSPSPASPEGDEPGHRRKVSFFDDVTVYVLDQSLTRQLQKRDQRSNPNANLQTHT</sequence>